<protein>
    <submittedName>
        <fullName evidence="2">Uncharacterized protein</fullName>
    </submittedName>
</protein>
<evidence type="ECO:0000256" key="1">
    <source>
        <dbReference type="SAM" id="MobiDB-lite"/>
    </source>
</evidence>
<proteinExistence type="predicted"/>
<dbReference type="Proteomes" id="UP000314294">
    <property type="component" value="Unassembled WGS sequence"/>
</dbReference>
<name>A0A4Z2GKH6_9TELE</name>
<reference evidence="2 3" key="1">
    <citation type="submission" date="2019-03" db="EMBL/GenBank/DDBJ databases">
        <title>First draft genome of Liparis tanakae, snailfish: a comprehensive survey of snailfish specific genes.</title>
        <authorList>
            <person name="Kim W."/>
            <person name="Song I."/>
            <person name="Jeong J.-H."/>
            <person name="Kim D."/>
            <person name="Kim S."/>
            <person name="Ryu S."/>
            <person name="Song J.Y."/>
            <person name="Lee S.K."/>
        </authorList>
    </citation>
    <scope>NUCLEOTIDE SEQUENCE [LARGE SCALE GENOMIC DNA]</scope>
    <source>
        <tissue evidence="2">Muscle</tissue>
    </source>
</reference>
<dbReference type="AlphaFoldDB" id="A0A4Z2GKH6"/>
<sequence>MQTTAILHQGCGTSLRPITHKQIPRETLSILKCLPSSPLSPNARPYCAWLGLHGRGSGKAASTAGEAAEPSAHNGAPREGEGSRLQRGREPGSRNVASLNPGPSAVQSEADIHLGCQACAANSGETEN</sequence>
<comment type="caution">
    <text evidence="2">The sequence shown here is derived from an EMBL/GenBank/DDBJ whole genome shotgun (WGS) entry which is preliminary data.</text>
</comment>
<feature type="region of interest" description="Disordered" evidence="1">
    <location>
        <begin position="55"/>
        <end position="107"/>
    </location>
</feature>
<gene>
    <name evidence="2" type="ORF">EYF80_036430</name>
</gene>
<keyword evidence="3" id="KW-1185">Reference proteome</keyword>
<accession>A0A4Z2GKH6</accession>
<dbReference type="EMBL" id="SRLO01000518">
    <property type="protein sequence ID" value="TNN53363.1"/>
    <property type="molecule type" value="Genomic_DNA"/>
</dbReference>
<evidence type="ECO:0000313" key="3">
    <source>
        <dbReference type="Proteomes" id="UP000314294"/>
    </source>
</evidence>
<evidence type="ECO:0000313" key="2">
    <source>
        <dbReference type="EMBL" id="TNN53363.1"/>
    </source>
</evidence>
<feature type="compositionally biased region" description="Basic and acidic residues" evidence="1">
    <location>
        <begin position="76"/>
        <end position="92"/>
    </location>
</feature>
<organism evidence="2 3">
    <name type="scientific">Liparis tanakae</name>
    <name type="common">Tanaka's snailfish</name>
    <dbReference type="NCBI Taxonomy" id="230148"/>
    <lineage>
        <taxon>Eukaryota</taxon>
        <taxon>Metazoa</taxon>
        <taxon>Chordata</taxon>
        <taxon>Craniata</taxon>
        <taxon>Vertebrata</taxon>
        <taxon>Euteleostomi</taxon>
        <taxon>Actinopterygii</taxon>
        <taxon>Neopterygii</taxon>
        <taxon>Teleostei</taxon>
        <taxon>Neoteleostei</taxon>
        <taxon>Acanthomorphata</taxon>
        <taxon>Eupercaria</taxon>
        <taxon>Perciformes</taxon>
        <taxon>Cottioidei</taxon>
        <taxon>Cottales</taxon>
        <taxon>Liparidae</taxon>
        <taxon>Liparis</taxon>
    </lineage>
</organism>